<evidence type="ECO:0000313" key="3">
    <source>
        <dbReference type="EMBL" id="WNM61929.1"/>
    </source>
</evidence>
<dbReference type="GO" id="GO:0004553">
    <property type="term" value="F:hydrolase activity, hydrolyzing O-glycosyl compounds"/>
    <property type="evidence" value="ECO:0007669"/>
    <property type="project" value="TreeGrafter"/>
</dbReference>
<dbReference type="EMBL" id="CP116968">
    <property type="protein sequence ID" value="WNM61929.1"/>
    <property type="molecule type" value="Genomic_DNA"/>
</dbReference>
<dbReference type="InterPro" id="IPR008928">
    <property type="entry name" value="6-hairpin_glycosidase_sf"/>
</dbReference>
<dbReference type="Proteomes" id="UP001302494">
    <property type="component" value="Chromosome"/>
</dbReference>
<sequence length="616" mass="69847">MSYKNIGDYGIIGDLHTIALVGIDGSIDWCCLPRFDSPSLFGAILDHKIGGYFKIAPVTNGNTRQMYLPETNILLTRFLQHDGVGELTDFMPIESDEAGYRPRRHQIIRMLSVVRGTVTFRLECAPAFNFGRDPHNLETRPKGIIFQSGDQSVGLVSPIPLHTRENFAYQEFTLHQGESLTFFLEYLEVKNGSQLLSTPESGDEAFRNTSAFWQRWLAQCQYDGRWREVVHRSALALKLLTYAPTGAIVAAPTTSLPENIGGPRNWDYRYTWIRDAAFSIYGLLRLGFTVEASRFMDWLNARCCELNPDGSIQLMYGIDGRRNLTEEELPHLDGHRSSRPVRIGNGAASQLQMDMYGALMDAVYLYNKHGASISYDLWVNLCRLLDFVCDNWEQPDEGIWEVRGGRRHFVYSKVMCWVALDRGIRLADKRGFPGNRARWMEERDRIYREIMARGWNADIGAFVQSYDSEALDAANLIMPLVFFVSPTDPRMLSTIDRTLEQLALGSLVYRYENGKAASDGLDSDEGTFSMCTFWLVEALTKAGRLTEARLIFEKMLSYGNHLRLYAEEVSHSGEQLGNFPQAFTHFGLITAACNLDLALNTKRAAHTVVRRNRPSV</sequence>
<keyword evidence="4" id="KW-1185">Reference proteome</keyword>
<dbReference type="KEGG" id="nneo:PQG83_19640"/>
<dbReference type="PANTHER" id="PTHR31616:SF0">
    <property type="entry name" value="GLUCAN 1,4-ALPHA-GLUCOSIDASE"/>
    <property type="match status" value="1"/>
</dbReference>
<dbReference type="AlphaFoldDB" id="A0AA96GGG3"/>
<evidence type="ECO:0000259" key="2">
    <source>
        <dbReference type="Pfam" id="PF19291"/>
    </source>
</evidence>
<protein>
    <submittedName>
        <fullName evidence="3">Glycoside hydrolase family 15 protein</fullName>
    </submittedName>
</protein>
<dbReference type="PANTHER" id="PTHR31616">
    <property type="entry name" value="TREHALASE"/>
    <property type="match status" value="1"/>
</dbReference>
<accession>A0AA96GGG3</accession>
<dbReference type="InterPro" id="IPR045582">
    <property type="entry name" value="Trehalase-like_N"/>
</dbReference>
<dbReference type="Pfam" id="PF00723">
    <property type="entry name" value="Glyco_hydro_15"/>
    <property type="match status" value="1"/>
</dbReference>
<keyword evidence="3" id="KW-0378">Hydrolase</keyword>
<organism evidence="3 4">
    <name type="scientific">Candidatus Nitrospira neomarina</name>
    <dbReference type="NCBI Taxonomy" id="3020899"/>
    <lineage>
        <taxon>Bacteria</taxon>
        <taxon>Pseudomonadati</taxon>
        <taxon>Nitrospirota</taxon>
        <taxon>Nitrospiria</taxon>
        <taxon>Nitrospirales</taxon>
        <taxon>Nitrospiraceae</taxon>
        <taxon>Nitrospira</taxon>
    </lineage>
</organism>
<dbReference type="InterPro" id="IPR011613">
    <property type="entry name" value="GH15-like"/>
</dbReference>
<dbReference type="Pfam" id="PF19291">
    <property type="entry name" value="TREH_N"/>
    <property type="match status" value="1"/>
</dbReference>
<evidence type="ECO:0000259" key="1">
    <source>
        <dbReference type="Pfam" id="PF00723"/>
    </source>
</evidence>
<dbReference type="Gene3D" id="1.50.10.10">
    <property type="match status" value="1"/>
</dbReference>
<feature type="domain" description="GH15-like" evidence="1">
    <location>
        <begin position="227"/>
        <end position="592"/>
    </location>
</feature>
<dbReference type="SUPFAM" id="SSF48208">
    <property type="entry name" value="Six-hairpin glycosidases"/>
    <property type="match status" value="1"/>
</dbReference>
<dbReference type="RefSeq" id="WP_312744663.1">
    <property type="nucleotide sequence ID" value="NZ_CP116968.1"/>
</dbReference>
<reference evidence="3 4" key="1">
    <citation type="submission" date="2023-01" db="EMBL/GenBank/DDBJ databases">
        <title>Cultivation and genomic characterization of new, ubiquitous marine nitrite-oxidizing bacteria from the Nitrospirales.</title>
        <authorList>
            <person name="Mueller A.J."/>
            <person name="Daebeler A."/>
            <person name="Herbold C.W."/>
            <person name="Kirkegaard R.H."/>
            <person name="Daims H."/>
        </authorList>
    </citation>
    <scope>NUCLEOTIDE SEQUENCE [LARGE SCALE GENOMIC DNA]</scope>
    <source>
        <strain evidence="3 4">DK</strain>
    </source>
</reference>
<dbReference type="InterPro" id="IPR012341">
    <property type="entry name" value="6hp_glycosidase-like_sf"/>
</dbReference>
<gene>
    <name evidence="3" type="ORF">PQG83_19640</name>
</gene>
<name>A0AA96GGG3_9BACT</name>
<feature type="domain" description="Trehalase-like N-terminal" evidence="2">
    <location>
        <begin position="9"/>
        <end position="158"/>
    </location>
</feature>
<evidence type="ECO:0000313" key="4">
    <source>
        <dbReference type="Proteomes" id="UP001302494"/>
    </source>
</evidence>
<dbReference type="GO" id="GO:0005975">
    <property type="term" value="P:carbohydrate metabolic process"/>
    <property type="evidence" value="ECO:0007669"/>
    <property type="project" value="InterPro"/>
</dbReference>
<proteinExistence type="predicted"/>